<dbReference type="GO" id="GO:0004519">
    <property type="term" value="F:endonuclease activity"/>
    <property type="evidence" value="ECO:0007669"/>
    <property type="project" value="UniProtKB-KW"/>
</dbReference>
<dbReference type="Gene3D" id="1.10.30.50">
    <property type="match status" value="1"/>
</dbReference>
<evidence type="ECO:0000313" key="2">
    <source>
        <dbReference type="Proteomes" id="UP001556196"/>
    </source>
</evidence>
<keyword evidence="1" id="KW-0255">Endonuclease</keyword>
<comment type="caution">
    <text evidence="1">The sequence shown here is derived from an EMBL/GenBank/DDBJ whole genome shotgun (WGS) entry which is preliminary data.</text>
</comment>
<name>A0ABV3R475_9HYPH</name>
<dbReference type="RefSeq" id="WP_367725359.1">
    <property type="nucleotide sequence ID" value="NZ_JBFOCH010000005.1"/>
</dbReference>
<proteinExistence type="predicted"/>
<keyword evidence="2" id="KW-1185">Reference proteome</keyword>
<dbReference type="Proteomes" id="UP001556196">
    <property type="component" value="Unassembled WGS sequence"/>
</dbReference>
<dbReference type="CDD" id="cd00085">
    <property type="entry name" value="HNHc"/>
    <property type="match status" value="1"/>
</dbReference>
<accession>A0ABV3R475</accession>
<organism evidence="1 2">
    <name type="scientific">Mesorhizobium marinum</name>
    <dbReference type="NCBI Taxonomy" id="3228790"/>
    <lineage>
        <taxon>Bacteria</taxon>
        <taxon>Pseudomonadati</taxon>
        <taxon>Pseudomonadota</taxon>
        <taxon>Alphaproteobacteria</taxon>
        <taxon>Hyphomicrobiales</taxon>
        <taxon>Phyllobacteriaceae</taxon>
        <taxon>Mesorhizobium</taxon>
    </lineage>
</organism>
<keyword evidence="1" id="KW-0540">Nuclease</keyword>
<dbReference type="EMBL" id="JBFOCI010000007">
    <property type="protein sequence ID" value="MEW9808134.1"/>
    <property type="molecule type" value="Genomic_DNA"/>
</dbReference>
<reference evidence="1 2" key="1">
    <citation type="submission" date="2024-06" db="EMBL/GenBank/DDBJ databases">
        <authorList>
            <person name="Tuo L."/>
        </authorList>
    </citation>
    <scope>NUCLEOTIDE SEQUENCE [LARGE SCALE GENOMIC DNA]</scope>
    <source>
        <strain evidence="1 2">ZMM04-5</strain>
    </source>
</reference>
<evidence type="ECO:0000313" key="1">
    <source>
        <dbReference type="EMBL" id="MEW9808134.1"/>
    </source>
</evidence>
<protein>
    <submittedName>
        <fullName evidence="1">HNH endonuclease</fullName>
    </submittedName>
</protein>
<sequence length="97" mass="11036">MGEADIGLERKRTYDHVIPRAHKGRHVTIPACRPCNATKGKTGLPEFMTSEYFSSIRKKRKPNQWSLRDLWLVMALAAVEQARSNAQAWPVDARDSD</sequence>
<gene>
    <name evidence="1" type="ORF">ABUE31_19275</name>
</gene>
<dbReference type="InterPro" id="IPR003615">
    <property type="entry name" value="HNH_nuc"/>
</dbReference>
<keyword evidence="1" id="KW-0378">Hydrolase</keyword>